<evidence type="ECO:0000313" key="2">
    <source>
        <dbReference type="EMBL" id="EGU37420.1"/>
    </source>
</evidence>
<protein>
    <submittedName>
        <fullName evidence="2">Uncharacterized protein</fullName>
    </submittedName>
</protein>
<accession>F9RN65</accession>
<gene>
    <name evidence="2" type="ORF">VIS19158_08895</name>
</gene>
<feature type="transmembrane region" description="Helical" evidence="1">
    <location>
        <begin position="34"/>
        <end position="54"/>
    </location>
</feature>
<keyword evidence="1" id="KW-1133">Transmembrane helix</keyword>
<proteinExistence type="predicted"/>
<evidence type="ECO:0000256" key="1">
    <source>
        <dbReference type="SAM" id="Phobius"/>
    </source>
</evidence>
<dbReference type="EMBL" id="AFWE01000108">
    <property type="protein sequence ID" value="EGU37420.1"/>
    <property type="molecule type" value="Genomic_DNA"/>
</dbReference>
<dbReference type="Proteomes" id="UP000004349">
    <property type="component" value="Unassembled WGS sequence"/>
</dbReference>
<evidence type="ECO:0000313" key="3">
    <source>
        <dbReference type="Proteomes" id="UP000004349"/>
    </source>
</evidence>
<keyword evidence="1" id="KW-0812">Transmembrane</keyword>
<keyword evidence="1" id="KW-0472">Membrane</keyword>
<dbReference type="RefSeq" id="WP_005595128.1">
    <property type="nucleotide sequence ID" value="NZ_AFWE01000108.1"/>
</dbReference>
<name>F9RN65_9VIBR</name>
<comment type="caution">
    <text evidence="2">The sequence shown here is derived from an EMBL/GenBank/DDBJ whole genome shotgun (WGS) entry which is preliminary data.</text>
</comment>
<organism evidence="2 3">
    <name type="scientific">Vibrio scophthalmi LMG 19158</name>
    <dbReference type="NCBI Taxonomy" id="870967"/>
    <lineage>
        <taxon>Bacteria</taxon>
        <taxon>Pseudomonadati</taxon>
        <taxon>Pseudomonadota</taxon>
        <taxon>Gammaproteobacteria</taxon>
        <taxon>Vibrionales</taxon>
        <taxon>Vibrionaceae</taxon>
        <taxon>Vibrio</taxon>
    </lineage>
</organism>
<dbReference type="Gene3D" id="3.30.1690.10">
    <property type="entry name" value="TcpA-like pilin"/>
    <property type="match status" value="1"/>
</dbReference>
<dbReference type="AlphaFoldDB" id="F9RN65"/>
<feature type="non-terminal residue" evidence="2">
    <location>
        <position position="1"/>
    </location>
</feature>
<dbReference type="eggNOG" id="ENOG5031NVY">
    <property type="taxonomic scope" value="Bacteria"/>
</dbReference>
<sequence length="185" mass="19930">NFKLIEILIMKTMNSPKYTLNTTNPSMKNKQRGALSAEAAMVIAVVLIALMFMVSQAPIFRAKFNEGKFLSQANDIAQETYAWKKNRPNFEGVTITKVCEEGSLSKSICGSSNDGRATNPFGGDWSISANTGSKGLFDVTATLPEDAHRIPSLANSIASSTRANCNEADGCDTLATTATSIKMTY</sequence>
<reference evidence="2 3" key="1">
    <citation type="journal article" date="2012" name="Int. J. Syst. Evol. Microbiol.">
        <title>Vibrio caribbeanicus sp. nov., isolated from the marine sponge Scleritoderma cyanea.</title>
        <authorList>
            <person name="Hoffmann M."/>
            <person name="Monday S.R."/>
            <person name="Allard M.W."/>
            <person name="Strain E.A."/>
            <person name="Whittaker P."/>
            <person name="Naum M."/>
            <person name="McCarthy P.J."/>
            <person name="Lopez J.V."/>
            <person name="Fischer M."/>
            <person name="Brown E.W."/>
        </authorList>
    </citation>
    <scope>NUCLEOTIDE SEQUENCE [LARGE SCALE GENOMIC DNA]</scope>
    <source>
        <strain evidence="2 3">LMG 19158</strain>
    </source>
</reference>